<sequence>MCTHSMLTSHTELALEQLRLCHILNGETCPPISFADFATFLTNKDYTAENLVFVLWYRDYRSKWKQVDKAVKIRVPVPSTILGHRYDPFAYLHHGPMNFPTKVGEQEVEESRSSSISAGAYSTDATALHPNDGSGKPLRSCFSRVNSHFAGSRFGTSSSTCSSSPALHVLHRSHSPYLPDGTTFLPVDEQPLRDQALQAFATFFKNGGSKELSISDELREYVRTCLEVSSAPESFLPVLEEIYHTLESQCLPRFLETAKGNINRPKQLLWYFAGVIGLLIGLAIFLLLTFLLPPSPFGLRTYRLFSTIFVSFGTMQVYSAYRGFCSQVWRRSSRQIWPWELDALEDEHSKVGDMIGIPAIVGCGPKPEVKVLKEVVFPEEVRPLSNLGAIQDFNSTCKVNIRENSINASQASLEKSGDYDLSSQTFGFRNALARQFAPICDTSSLEDKTGLISRPCCMWLGILAAKGHKLPNPTQREISPFAFDSGGKEGETSLGNATITTPFPHSVPAQSLHPLTSFMLISNPRSTKHEARVPPRRKAHTKIQVFGPERLVEDPRIKKVYRDIKRDILIAGGIVSALWIVVCLVVPCTASS</sequence>
<gene>
    <name evidence="3" type="ordered locus">CNC01240</name>
</gene>
<dbReference type="InParanoid" id="Q5KL03"/>
<dbReference type="InterPro" id="IPR016137">
    <property type="entry name" value="RGS"/>
</dbReference>
<dbReference type="EMBL" id="AE017343">
    <property type="protein sequence ID" value="AAW42130.1"/>
    <property type="molecule type" value="Genomic_DNA"/>
</dbReference>
<dbReference type="InterPro" id="IPR044926">
    <property type="entry name" value="RGS_subdomain_2"/>
</dbReference>
<organism evidence="3 4">
    <name type="scientific">Cryptococcus deneoformans (strain JEC21 / ATCC MYA-565)</name>
    <name type="common">Cryptococcus neoformans var. neoformans serotype D</name>
    <dbReference type="NCBI Taxonomy" id="214684"/>
    <lineage>
        <taxon>Eukaryota</taxon>
        <taxon>Fungi</taxon>
        <taxon>Dikarya</taxon>
        <taxon>Basidiomycota</taxon>
        <taxon>Agaricomycotina</taxon>
        <taxon>Tremellomycetes</taxon>
        <taxon>Tremellales</taxon>
        <taxon>Cryptococcaceae</taxon>
        <taxon>Cryptococcus</taxon>
        <taxon>Cryptococcus neoformans species complex</taxon>
    </lineage>
</organism>
<name>Q5KL03_CRYD1</name>
<dbReference type="Proteomes" id="UP000002149">
    <property type="component" value="Chromosome 3"/>
</dbReference>
<evidence type="ECO:0000313" key="4">
    <source>
        <dbReference type="Proteomes" id="UP000002149"/>
    </source>
</evidence>
<feature type="transmembrane region" description="Helical" evidence="1">
    <location>
        <begin position="568"/>
        <end position="587"/>
    </location>
</feature>
<keyword evidence="1" id="KW-1133">Transmembrane helix</keyword>
<dbReference type="OMA" id="NGETCPP"/>
<dbReference type="Gene3D" id="1.10.167.10">
    <property type="entry name" value="Regulator of G-protein Signalling 4, domain 2"/>
    <property type="match status" value="1"/>
</dbReference>
<keyword evidence="1" id="KW-0472">Membrane</keyword>
<dbReference type="RefSeq" id="XP_569437.1">
    <property type="nucleotide sequence ID" value="XM_569437.2"/>
</dbReference>
<dbReference type="KEGG" id="cne:CNC01240"/>
<dbReference type="GeneID" id="3256380"/>
<dbReference type="AlphaFoldDB" id="Q5KL03"/>
<dbReference type="Pfam" id="PF00615">
    <property type="entry name" value="RGS"/>
    <property type="match status" value="1"/>
</dbReference>
<dbReference type="VEuPathDB" id="FungiDB:CNC01240"/>
<reference evidence="3 4" key="1">
    <citation type="journal article" date="2005" name="Science">
        <title>The genome of the basidiomycetous yeast and human pathogen Cryptococcus neoformans.</title>
        <authorList>
            <person name="Loftus B.J."/>
            <person name="Fung E."/>
            <person name="Roncaglia P."/>
            <person name="Rowley D."/>
            <person name="Amedeo P."/>
            <person name="Bruno D."/>
            <person name="Vamathevan J."/>
            <person name="Miranda M."/>
            <person name="Anderson I.J."/>
            <person name="Fraser J.A."/>
            <person name="Allen J.E."/>
            <person name="Bosdet I.E."/>
            <person name="Brent M.R."/>
            <person name="Chiu R."/>
            <person name="Doering T.L."/>
            <person name="Donlin M.J."/>
            <person name="D'Souza C.A."/>
            <person name="Fox D.S."/>
            <person name="Grinberg V."/>
            <person name="Fu J."/>
            <person name="Fukushima M."/>
            <person name="Haas B.J."/>
            <person name="Huang J.C."/>
            <person name="Janbon G."/>
            <person name="Jones S.J."/>
            <person name="Koo H.L."/>
            <person name="Krzywinski M.I."/>
            <person name="Kwon-Chung J.K."/>
            <person name="Lengeler K.B."/>
            <person name="Maiti R."/>
            <person name="Marra M.A."/>
            <person name="Marra R.E."/>
            <person name="Mathewson C.A."/>
            <person name="Mitchell T.G."/>
            <person name="Pertea M."/>
            <person name="Riggs F.R."/>
            <person name="Salzberg S.L."/>
            <person name="Schein J.E."/>
            <person name="Shvartsbeyn A."/>
            <person name="Shin H."/>
            <person name="Shumway M."/>
            <person name="Specht C.A."/>
            <person name="Suh B.B."/>
            <person name="Tenney A."/>
            <person name="Utterback T.R."/>
            <person name="Wickes B.L."/>
            <person name="Wortman J.R."/>
            <person name="Wye N.H."/>
            <person name="Kronstad J.W."/>
            <person name="Lodge J.K."/>
            <person name="Heitman J."/>
            <person name="Davis R.W."/>
            <person name="Fraser C.M."/>
            <person name="Hyman R.W."/>
        </authorList>
    </citation>
    <scope>NUCLEOTIDE SEQUENCE [LARGE SCALE GENOMIC DNA]</scope>
    <source>
        <strain evidence="4">JEC21 / ATCC MYA-565</strain>
    </source>
</reference>
<dbReference type="OrthoDB" id="3232309at2759"/>
<evidence type="ECO:0000313" key="3">
    <source>
        <dbReference type="EMBL" id="AAW42130.1"/>
    </source>
</evidence>
<evidence type="ECO:0000256" key="1">
    <source>
        <dbReference type="SAM" id="Phobius"/>
    </source>
</evidence>
<feature type="domain" description="RGS" evidence="2">
    <location>
        <begin position="190"/>
        <end position="257"/>
    </location>
</feature>
<evidence type="ECO:0000259" key="2">
    <source>
        <dbReference type="Pfam" id="PF00615"/>
    </source>
</evidence>
<keyword evidence="4" id="KW-1185">Reference proteome</keyword>
<keyword evidence="1" id="KW-0812">Transmembrane</keyword>
<dbReference type="SUPFAM" id="SSF48097">
    <property type="entry name" value="Regulator of G-protein signaling, RGS"/>
    <property type="match status" value="1"/>
</dbReference>
<dbReference type="eggNOG" id="ENOG502S0M5">
    <property type="taxonomic scope" value="Eukaryota"/>
</dbReference>
<feature type="transmembrane region" description="Helical" evidence="1">
    <location>
        <begin position="268"/>
        <end position="292"/>
    </location>
</feature>
<dbReference type="PaxDb" id="214684-Q5KL03"/>
<accession>Q5KL03</accession>
<dbReference type="HOGENOM" id="CLU_460799_0_0_1"/>
<proteinExistence type="predicted"/>
<dbReference type="PANTHER" id="PTHR39466:SF1">
    <property type="entry name" value="RGS DOMAIN-CONTAINING PROTEIN"/>
    <property type="match status" value="1"/>
</dbReference>
<dbReference type="PANTHER" id="PTHR39466">
    <property type="entry name" value="RGS DOMAIN-CONTAINING PROTEIN"/>
    <property type="match status" value="1"/>
</dbReference>
<feature type="transmembrane region" description="Helical" evidence="1">
    <location>
        <begin position="304"/>
        <end position="324"/>
    </location>
</feature>
<protein>
    <recommendedName>
        <fullName evidence="2">RGS domain-containing protein</fullName>
    </recommendedName>
</protein>
<dbReference type="InterPro" id="IPR036305">
    <property type="entry name" value="RGS_sf"/>
</dbReference>